<dbReference type="PANTHER" id="PTHR10629:SF52">
    <property type="entry name" value="DNA (CYTOSINE-5)-METHYLTRANSFERASE 1"/>
    <property type="match status" value="1"/>
</dbReference>
<evidence type="ECO:0000256" key="1">
    <source>
        <dbReference type="ARBA" id="ARBA00022603"/>
    </source>
</evidence>
<dbReference type="EMBL" id="JBICRM010000021">
    <property type="protein sequence ID" value="MFG1707437.1"/>
    <property type="molecule type" value="Genomic_DNA"/>
</dbReference>
<dbReference type="Pfam" id="PF00145">
    <property type="entry name" value="DNA_methylase"/>
    <property type="match status" value="1"/>
</dbReference>
<dbReference type="InterPro" id="IPR001525">
    <property type="entry name" value="C5_MeTfrase"/>
</dbReference>
<comment type="caution">
    <text evidence="8">The sequence shown here is derived from an EMBL/GenBank/DDBJ whole genome shotgun (WGS) entry which is preliminary data.</text>
</comment>
<keyword evidence="2 5" id="KW-0808">Transferase</keyword>
<dbReference type="PROSITE" id="PS00095">
    <property type="entry name" value="C5_MTASE_2"/>
    <property type="match status" value="1"/>
</dbReference>
<dbReference type="InterPro" id="IPR031303">
    <property type="entry name" value="C5_meth_CS"/>
</dbReference>
<name>A0ABW7AMK3_9ACTN</name>
<evidence type="ECO:0000256" key="3">
    <source>
        <dbReference type="ARBA" id="ARBA00022691"/>
    </source>
</evidence>
<dbReference type="PROSITE" id="PS51679">
    <property type="entry name" value="SAM_MT_C5"/>
    <property type="match status" value="1"/>
</dbReference>
<dbReference type="InterPro" id="IPR018117">
    <property type="entry name" value="C5_DNA_meth_AS"/>
</dbReference>
<accession>A0ABW7AMK3</accession>
<dbReference type="PROSITE" id="PS00094">
    <property type="entry name" value="C5_MTASE_1"/>
    <property type="match status" value="1"/>
</dbReference>
<evidence type="ECO:0000256" key="4">
    <source>
        <dbReference type="ARBA" id="ARBA00022747"/>
    </source>
</evidence>
<comment type="similarity">
    <text evidence="5 6">Belongs to the class I-like SAM-binding methyltransferase superfamily. C5-methyltransferase family.</text>
</comment>
<evidence type="ECO:0000313" key="9">
    <source>
        <dbReference type="Proteomes" id="UP001603978"/>
    </source>
</evidence>
<evidence type="ECO:0000256" key="5">
    <source>
        <dbReference type="PROSITE-ProRule" id="PRU01016"/>
    </source>
</evidence>
<dbReference type="NCBIfam" id="TIGR00675">
    <property type="entry name" value="dcm"/>
    <property type="match status" value="1"/>
</dbReference>
<keyword evidence="1 5" id="KW-0489">Methyltransferase</keyword>
<evidence type="ECO:0000313" key="8">
    <source>
        <dbReference type="EMBL" id="MFG1707437.1"/>
    </source>
</evidence>
<dbReference type="Gene3D" id="3.40.50.150">
    <property type="entry name" value="Vaccinia Virus protein VP39"/>
    <property type="match status" value="1"/>
</dbReference>
<organism evidence="8 9">
    <name type="scientific">Nonomuraea marmarensis</name>
    <dbReference type="NCBI Taxonomy" id="3351344"/>
    <lineage>
        <taxon>Bacteria</taxon>
        <taxon>Bacillati</taxon>
        <taxon>Actinomycetota</taxon>
        <taxon>Actinomycetes</taxon>
        <taxon>Streptosporangiales</taxon>
        <taxon>Streptosporangiaceae</taxon>
        <taxon>Nonomuraea</taxon>
    </lineage>
</organism>
<sequence>MRLAVHIVAPFGQFMRCSTEVAISSDSNTKPIRIIDLFAGAGGLSLGFHNSHRNYKTILAVEADRWAAETIYRNIGCKVHCGPIQELSDFPHADVVIGGPPCQGFSTLGRRREDDPRNELLWDFVRVVRDVQPKVFLIENVPRILNAQQFQHFMQFAHADSVLKTYNLDYSILNSADYGVPQNRSRAFIIGIRDISIPWPPIPSHGPKASDMPPHRTVRDAIFDLPFKTDGFAVRVDGHGRQHLHFGRKPTQESLERYRAIPPGGNRFDLARIRPDLLPNCWANKPKGTTDVMGRMWWDRPAPTIRTEFFKPEKGRYLHPEADRPITHREAARIQTFPDTYIFSGSNIEIARQIGNAVPPILSQAIATHVHGLVFAPGADLPSFHGCIGGHQPAEECLFCT</sequence>
<evidence type="ECO:0000256" key="7">
    <source>
        <dbReference type="RuleBase" id="RU000417"/>
    </source>
</evidence>
<evidence type="ECO:0000256" key="6">
    <source>
        <dbReference type="RuleBase" id="RU000416"/>
    </source>
</evidence>
<dbReference type="EC" id="2.1.1.37" evidence="7"/>
<dbReference type="InterPro" id="IPR029063">
    <property type="entry name" value="SAM-dependent_MTases_sf"/>
</dbReference>
<comment type="catalytic activity">
    <reaction evidence="7">
        <text>a 2'-deoxycytidine in DNA + S-adenosyl-L-methionine = a 5-methyl-2'-deoxycytidine in DNA + S-adenosyl-L-homocysteine + H(+)</text>
        <dbReference type="Rhea" id="RHEA:13681"/>
        <dbReference type="Rhea" id="RHEA-COMP:11369"/>
        <dbReference type="Rhea" id="RHEA-COMP:11370"/>
        <dbReference type="ChEBI" id="CHEBI:15378"/>
        <dbReference type="ChEBI" id="CHEBI:57856"/>
        <dbReference type="ChEBI" id="CHEBI:59789"/>
        <dbReference type="ChEBI" id="CHEBI:85452"/>
        <dbReference type="ChEBI" id="CHEBI:85454"/>
        <dbReference type="EC" id="2.1.1.37"/>
    </reaction>
</comment>
<dbReference type="Proteomes" id="UP001603978">
    <property type="component" value="Unassembled WGS sequence"/>
</dbReference>
<dbReference type="PRINTS" id="PR00105">
    <property type="entry name" value="C5METTRFRASE"/>
</dbReference>
<gene>
    <name evidence="8" type="ORF">ACFLIM_29975</name>
</gene>
<keyword evidence="3 5" id="KW-0949">S-adenosyl-L-methionine</keyword>
<dbReference type="SUPFAM" id="SSF53335">
    <property type="entry name" value="S-adenosyl-L-methionine-dependent methyltransferases"/>
    <property type="match status" value="1"/>
</dbReference>
<dbReference type="InterPro" id="IPR050390">
    <property type="entry name" value="C5-Methyltransferase"/>
</dbReference>
<keyword evidence="9" id="KW-1185">Reference proteome</keyword>
<dbReference type="RefSeq" id="WP_393171135.1">
    <property type="nucleotide sequence ID" value="NZ_JBICRM010000021.1"/>
</dbReference>
<keyword evidence="4" id="KW-0680">Restriction system</keyword>
<protein>
    <recommendedName>
        <fullName evidence="7">Cytosine-specific methyltransferase</fullName>
        <ecNumber evidence="7">2.1.1.37</ecNumber>
    </recommendedName>
</protein>
<dbReference type="Gene3D" id="3.90.120.10">
    <property type="entry name" value="DNA Methylase, subunit A, domain 2"/>
    <property type="match status" value="1"/>
</dbReference>
<dbReference type="GO" id="GO:0003886">
    <property type="term" value="F:DNA (cytosine-5-)-methyltransferase activity"/>
    <property type="evidence" value="ECO:0007669"/>
    <property type="project" value="UniProtKB-EC"/>
</dbReference>
<evidence type="ECO:0000256" key="2">
    <source>
        <dbReference type="ARBA" id="ARBA00022679"/>
    </source>
</evidence>
<dbReference type="PANTHER" id="PTHR10629">
    <property type="entry name" value="CYTOSINE-SPECIFIC METHYLTRANSFERASE"/>
    <property type="match status" value="1"/>
</dbReference>
<reference evidence="8 9" key="1">
    <citation type="submission" date="2024-10" db="EMBL/GenBank/DDBJ databases">
        <authorList>
            <person name="Topkara A.R."/>
            <person name="Saygin H."/>
        </authorList>
    </citation>
    <scope>NUCLEOTIDE SEQUENCE [LARGE SCALE GENOMIC DNA]</scope>
    <source>
        <strain evidence="8 9">M3C6</strain>
    </source>
</reference>
<dbReference type="GO" id="GO:0032259">
    <property type="term" value="P:methylation"/>
    <property type="evidence" value="ECO:0007669"/>
    <property type="project" value="UniProtKB-KW"/>
</dbReference>
<proteinExistence type="inferred from homology"/>
<feature type="active site" evidence="5">
    <location>
        <position position="102"/>
    </location>
</feature>